<organism evidence="3 4">
    <name type="scientific">Exidia glandulosa HHB12029</name>
    <dbReference type="NCBI Taxonomy" id="1314781"/>
    <lineage>
        <taxon>Eukaryota</taxon>
        <taxon>Fungi</taxon>
        <taxon>Dikarya</taxon>
        <taxon>Basidiomycota</taxon>
        <taxon>Agaricomycotina</taxon>
        <taxon>Agaricomycetes</taxon>
        <taxon>Auriculariales</taxon>
        <taxon>Exidiaceae</taxon>
        <taxon>Exidia</taxon>
    </lineage>
</organism>
<feature type="compositionally biased region" description="Acidic residues" evidence="1">
    <location>
        <begin position="498"/>
        <end position="522"/>
    </location>
</feature>
<dbReference type="InParanoid" id="A0A165PVY4"/>
<evidence type="ECO:0000256" key="1">
    <source>
        <dbReference type="SAM" id="MobiDB-lite"/>
    </source>
</evidence>
<dbReference type="Proteomes" id="UP000077266">
    <property type="component" value="Unassembled WGS sequence"/>
</dbReference>
<protein>
    <recommendedName>
        <fullName evidence="2">Dynamin N-terminal domain-containing protein</fullName>
    </recommendedName>
</protein>
<sequence length="904" mass="100401">MSSMYDGAAMSVPSIRLASTVQQVNDMISYLSSLPAQPASTWREAHNEVTTAMSSPSPFIVAFIGGTGAGKSSLLNALLGVEVLPTSCHKSCTSTPIEIRYHDKDDISIRIEYVSEESLRNDIECLSVALATMPPPPTPRVRSKPPTDEEIRKRLGEDGREAADSLKALYPSLSLRSFMQASTDEIIASNPDIVLKLGDTSTYPGSASQIQAKIAAATVHREGQASWWPLIARICVQVKAPILQRNITLVDLPGVADTNIARGAMYRKYLKDCNHFVVAANINRAATDKIAAELMDKVLGQEFITRVIYSWLKPGPRVTDGNSNAKNVTLVATQNDQLKWEELVEDLGLRNSSEWQRLHEPLHNTRKSIRDLDKQIEDLESAAAAALPNFRGVPGVADVTFETQVDGRASDNNLGKRFPTIKSAQASKRQKVETGHSPVYQLQYMKDKRTALLTAAMKQENDCQEFCATKRAEWTCKSIRETFATRMYEQSMEHGEAEQDPGEVEQEHTEEEQEPGEDGDDVVEEEHEVSVFATSSQDYQLLKDPCPGKLPVLKSLEGTGIPALTSHLEQLVTTAEREKIRKNALSLSTLVQEMQMWCSSQPASTTEGQNTADFTVPAKRSEARVESLRETALDGCKTFQKEVQEKLVKRMQSSASAAEETVEKHIFNLAEQIRMWLTLKAVLRRNGSWKDHNWNSAVVEHLFINFDKEWANVMRANSFNKTTAKLKGLVVEMLEEMTPRGIQALFAEHKASTIEHTNAYIADALAELRGSIRNEMKDIWRKMEASIRARLKTVYQRCMAHQGLQSKKKALNNLREGLKEAKPGMYVAIVEVAAQALDNNIKPHLDLYVAKMGKLALEATRMSPVSNAGASDAAVCKERVEAAAKLERILRTLDELKNLKPATS</sequence>
<feature type="domain" description="Dynamin N-terminal" evidence="2">
    <location>
        <begin position="61"/>
        <end position="308"/>
    </location>
</feature>
<evidence type="ECO:0000313" key="4">
    <source>
        <dbReference type="Proteomes" id="UP000077266"/>
    </source>
</evidence>
<gene>
    <name evidence="3" type="ORF">EXIGLDRAFT_759457</name>
</gene>
<proteinExistence type="predicted"/>
<reference evidence="3 4" key="1">
    <citation type="journal article" date="2016" name="Mol. Biol. Evol.">
        <title>Comparative Genomics of Early-Diverging Mushroom-Forming Fungi Provides Insights into the Origins of Lignocellulose Decay Capabilities.</title>
        <authorList>
            <person name="Nagy L.G."/>
            <person name="Riley R."/>
            <person name="Tritt A."/>
            <person name="Adam C."/>
            <person name="Daum C."/>
            <person name="Floudas D."/>
            <person name="Sun H."/>
            <person name="Yadav J.S."/>
            <person name="Pangilinan J."/>
            <person name="Larsson K.H."/>
            <person name="Matsuura K."/>
            <person name="Barry K."/>
            <person name="Labutti K."/>
            <person name="Kuo R."/>
            <person name="Ohm R.A."/>
            <person name="Bhattacharya S.S."/>
            <person name="Shirouzu T."/>
            <person name="Yoshinaga Y."/>
            <person name="Martin F.M."/>
            <person name="Grigoriev I.V."/>
            <person name="Hibbett D.S."/>
        </authorList>
    </citation>
    <scope>NUCLEOTIDE SEQUENCE [LARGE SCALE GENOMIC DNA]</scope>
    <source>
        <strain evidence="3 4">HHB12029</strain>
    </source>
</reference>
<evidence type="ECO:0000259" key="2">
    <source>
        <dbReference type="Pfam" id="PF00350"/>
    </source>
</evidence>
<evidence type="ECO:0000313" key="3">
    <source>
        <dbReference type="EMBL" id="KZW02741.1"/>
    </source>
</evidence>
<dbReference type="Gene3D" id="3.40.50.300">
    <property type="entry name" value="P-loop containing nucleotide triphosphate hydrolases"/>
    <property type="match status" value="1"/>
</dbReference>
<dbReference type="STRING" id="1314781.A0A165PVY4"/>
<dbReference type="OrthoDB" id="3598281at2759"/>
<keyword evidence="4" id="KW-1185">Reference proteome</keyword>
<dbReference type="SUPFAM" id="SSF52540">
    <property type="entry name" value="P-loop containing nucleoside triphosphate hydrolases"/>
    <property type="match status" value="2"/>
</dbReference>
<dbReference type="EMBL" id="KV425886">
    <property type="protein sequence ID" value="KZW02741.1"/>
    <property type="molecule type" value="Genomic_DNA"/>
</dbReference>
<dbReference type="PANTHER" id="PTHR36681:SF3">
    <property type="entry name" value="NUCLEAR GTPASE, GERMINAL CENTER-ASSOCIATED, TANDEM DUPLICATE 3"/>
    <property type="match status" value="1"/>
</dbReference>
<name>A0A165PVY4_EXIGL</name>
<dbReference type="InterPro" id="IPR027417">
    <property type="entry name" value="P-loop_NTPase"/>
</dbReference>
<accession>A0A165PVY4</accession>
<dbReference type="PANTHER" id="PTHR36681">
    <property type="entry name" value="NUCLEAR GTPASE, GERMINAL CENTER-ASSOCIATED, TANDEM DUPLICATE 3"/>
    <property type="match status" value="1"/>
</dbReference>
<dbReference type="AlphaFoldDB" id="A0A165PVY4"/>
<dbReference type="Pfam" id="PF00350">
    <property type="entry name" value="Dynamin_N"/>
    <property type="match status" value="1"/>
</dbReference>
<feature type="region of interest" description="Disordered" evidence="1">
    <location>
        <begin position="490"/>
        <end position="522"/>
    </location>
</feature>
<dbReference type="InterPro" id="IPR045063">
    <property type="entry name" value="Dynamin_N"/>
</dbReference>